<dbReference type="Proteomes" id="UP000319143">
    <property type="component" value="Unassembled WGS sequence"/>
</dbReference>
<gene>
    <name evidence="3" type="ORF">Poly41_01810</name>
</gene>
<dbReference type="SUPFAM" id="SSF55874">
    <property type="entry name" value="ATPase domain of HSP90 chaperone/DNA topoisomerase II/histidine kinase"/>
    <property type="match status" value="1"/>
</dbReference>
<dbReference type="PANTHER" id="PTHR32387:SF0">
    <property type="entry name" value="PROTEIN NO VEIN"/>
    <property type="match status" value="1"/>
</dbReference>
<evidence type="ECO:0000259" key="2">
    <source>
        <dbReference type="Pfam" id="PF25794"/>
    </source>
</evidence>
<dbReference type="InterPro" id="IPR036890">
    <property type="entry name" value="HATPase_C_sf"/>
</dbReference>
<dbReference type="AlphaFoldDB" id="A0A5C6DZ16"/>
<dbReference type="RefSeq" id="WP_146524048.1">
    <property type="nucleotide sequence ID" value="NZ_SJPV01000001.1"/>
</dbReference>
<sequence length="1038" mass="117825">MNQHVAFLNEVRDDRSDLARVLQKHKGIRRTVEDLYPDNAHFIYELLQNAEDKGATKASFTLTQDRLVFEHNGEPFTADDVWGITDIGEGTKATDKEKIGCFGIGFKAVFAYTDSPEIYSPTFCFQIDQLVLPSELPSDSSLGKTTRFEFPFNSSKKSPQDAYDEIQTRLDELSEVTLLFLSCVEEIRWGSTVVRRIQHSETHYEVRKEISNHVVESSHFLRFSELVTGLHKQHVRLAYPLRFIKEVTSFNSKKPLHRQMQIIGAETGIVAVSFPCAKEASGLRFHLHAPFVPELSRASVKETVANEPLFEQLARLSASSLHSIRDLRLLTADFLGVMPNSKETLPERYHIFRAAIINEMDSEALTPTFNKGHAPASQLLQSKASLKLLLTKDDIRFLLDLDDDESYEWAVGASQKNSLQDHFLDSLDLRDWGADDFVEFLTTNATRYSWREPNESFLEWLNGKPDDWMQAFYAALYTEVEPTGAFAQFKSLTIVRQSDGTLGVGGESYFPSDGVQHDETLPRVAEGVYTSGKTKKQQEAAKKFLEHIGVREVGEAEEIEAILKLRYDGDEIEPKKGDLKRFVALVETEPKRASLFKDYSIFECEDGDWANASDIYLDSPFRETGLSAYYDALGDKAERYPLASNYSTIGIGKKRIAKFAEAVGVQTTLRPTMTSCTHNPSWNYLCMVPGERFTSSGMDRDFKIVRLKELLKSPSIDLARLIWRTMCDLPSSPNYLIASYRMNAANGSRNAKSQLVHTLVKCEWVPQKGGGFVKPQDASAEMLPDGFPFDSGSNWLKAVEFGCGDQKKSEERRQQQATASKLGVSIEDIEFIKCNAAEFEQFRQAMENRAARGQAIDESESRNRERRKRKLKERREKAPIKESVKKLRSVPSHSRSEIDRQALFDFYFDEEDESVFCQICLDAMPFVKRNGEDCGECVYLLTEKWADANDYELKVMTPLNLVLCPVCSEIYRDYVHKDLGKQTELFDHLTNGHDSDFVVCGSDVRRDQKGSVLHINETHLGDIRDCLLHDGNDEVDED</sequence>
<feature type="compositionally biased region" description="Basic and acidic residues" evidence="1">
    <location>
        <begin position="873"/>
        <end position="885"/>
    </location>
</feature>
<dbReference type="InterPro" id="IPR058210">
    <property type="entry name" value="SACS/Nov_dom"/>
</dbReference>
<feature type="region of interest" description="Disordered" evidence="1">
    <location>
        <begin position="850"/>
        <end position="886"/>
    </location>
</feature>
<feature type="domain" description="Sacsin/Nov" evidence="2">
    <location>
        <begin position="70"/>
        <end position="121"/>
    </location>
</feature>
<dbReference type="EMBL" id="SJPV01000001">
    <property type="protein sequence ID" value="TWU41888.1"/>
    <property type="molecule type" value="Genomic_DNA"/>
</dbReference>
<comment type="caution">
    <text evidence="3">The sequence shown here is derived from an EMBL/GenBank/DDBJ whole genome shotgun (WGS) entry which is preliminary data.</text>
</comment>
<keyword evidence="4" id="KW-1185">Reference proteome</keyword>
<dbReference type="Gene3D" id="3.30.565.10">
    <property type="entry name" value="Histidine kinase-like ATPase, C-terminal domain"/>
    <property type="match status" value="1"/>
</dbReference>
<organism evidence="3 4">
    <name type="scientific">Novipirellula artificiosorum</name>
    <dbReference type="NCBI Taxonomy" id="2528016"/>
    <lineage>
        <taxon>Bacteria</taxon>
        <taxon>Pseudomonadati</taxon>
        <taxon>Planctomycetota</taxon>
        <taxon>Planctomycetia</taxon>
        <taxon>Pirellulales</taxon>
        <taxon>Pirellulaceae</taxon>
        <taxon>Novipirellula</taxon>
    </lineage>
</organism>
<protein>
    <recommendedName>
        <fullName evidence="2">Sacsin/Nov domain-containing protein</fullName>
    </recommendedName>
</protein>
<evidence type="ECO:0000313" key="4">
    <source>
        <dbReference type="Proteomes" id="UP000319143"/>
    </source>
</evidence>
<proteinExistence type="predicted"/>
<dbReference type="OrthoDB" id="243421at2"/>
<dbReference type="PANTHER" id="PTHR32387">
    <property type="entry name" value="WU:FJ29H11"/>
    <property type="match status" value="1"/>
</dbReference>
<evidence type="ECO:0000256" key="1">
    <source>
        <dbReference type="SAM" id="MobiDB-lite"/>
    </source>
</evidence>
<reference evidence="3 4" key="1">
    <citation type="submission" date="2019-02" db="EMBL/GenBank/DDBJ databases">
        <title>Deep-cultivation of Planctomycetes and their phenomic and genomic characterization uncovers novel biology.</title>
        <authorList>
            <person name="Wiegand S."/>
            <person name="Jogler M."/>
            <person name="Boedeker C."/>
            <person name="Pinto D."/>
            <person name="Vollmers J."/>
            <person name="Rivas-Marin E."/>
            <person name="Kohn T."/>
            <person name="Peeters S.H."/>
            <person name="Heuer A."/>
            <person name="Rast P."/>
            <person name="Oberbeckmann S."/>
            <person name="Bunk B."/>
            <person name="Jeske O."/>
            <person name="Meyerdierks A."/>
            <person name="Storesund J.E."/>
            <person name="Kallscheuer N."/>
            <person name="Luecker S."/>
            <person name="Lage O.M."/>
            <person name="Pohl T."/>
            <person name="Merkel B.J."/>
            <person name="Hornburger P."/>
            <person name="Mueller R.-W."/>
            <person name="Bruemmer F."/>
            <person name="Labrenz M."/>
            <person name="Spormann A.M."/>
            <person name="Op Den Camp H."/>
            <person name="Overmann J."/>
            <person name="Amann R."/>
            <person name="Jetten M.S.M."/>
            <person name="Mascher T."/>
            <person name="Medema M.H."/>
            <person name="Devos D.P."/>
            <person name="Kaster A.-K."/>
            <person name="Ovreas L."/>
            <person name="Rohde M."/>
            <person name="Galperin M.Y."/>
            <person name="Jogler C."/>
        </authorList>
    </citation>
    <scope>NUCLEOTIDE SEQUENCE [LARGE SCALE GENOMIC DNA]</scope>
    <source>
        <strain evidence="3 4">Poly41</strain>
    </source>
</reference>
<evidence type="ECO:0000313" key="3">
    <source>
        <dbReference type="EMBL" id="TWU41888.1"/>
    </source>
</evidence>
<dbReference type="NCBIfam" id="NF047352">
    <property type="entry name" value="P_loop_sacsin"/>
    <property type="match status" value="1"/>
</dbReference>
<dbReference type="InterPro" id="IPR052957">
    <property type="entry name" value="Auxin_embryo_med"/>
</dbReference>
<name>A0A5C6DZ16_9BACT</name>
<dbReference type="Pfam" id="PF25794">
    <property type="entry name" value="SACS"/>
    <property type="match status" value="1"/>
</dbReference>
<accession>A0A5C6DZ16</accession>